<evidence type="ECO:0000256" key="5">
    <source>
        <dbReference type="ARBA" id="ARBA00022880"/>
    </source>
</evidence>
<evidence type="ECO:0000256" key="1">
    <source>
        <dbReference type="ARBA" id="ARBA00004123"/>
    </source>
</evidence>
<dbReference type="GO" id="GO:0043111">
    <property type="term" value="P:replication fork arrest"/>
    <property type="evidence" value="ECO:0007669"/>
    <property type="project" value="TreeGrafter"/>
</dbReference>
<evidence type="ECO:0000256" key="10">
    <source>
        <dbReference type="SAM" id="MobiDB-lite"/>
    </source>
</evidence>
<protein>
    <recommendedName>
        <fullName evidence="3">Topoisomerase 1-associated factor 1</fullName>
    </recommendedName>
</protein>
<dbReference type="GO" id="GO:0051321">
    <property type="term" value="P:meiotic cell cycle"/>
    <property type="evidence" value="ECO:0007669"/>
    <property type="project" value="UniProtKB-KW"/>
</dbReference>
<keyword evidence="6" id="KW-0234">DNA repair</keyword>
<dbReference type="OrthoDB" id="310853at2759"/>
<feature type="compositionally biased region" description="Basic residues" evidence="10">
    <location>
        <begin position="1071"/>
        <end position="1080"/>
    </location>
</feature>
<gene>
    <name evidence="12" type="ORF">AC631_00082</name>
</gene>
<dbReference type="GeneID" id="26837091"/>
<feature type="compositionally biased region" description="Low complexity" evidence="10">
    <location>
        <begin position="338"/>
        <end position="364"/>
    </location>
</feature>
<keyword evidence="13" id="KW-1185">Reference proteome</keyword>
<evidence type="ECO:0000313" key="13">
    <source>
        <dbReference type="Proteomes" id="UP000054251"/>
    </source>
</evidence>
<feature type="region of interest" description="Disordered" evidence="10">
    <location>
        <begin position="1010"/>
        <end position="1040"/>
    </location>
</feature>
<dbReference type="GO" id="GO:0016853">
    <property type="term" value="F:isomerase activity"/>
    <property type="evidence" value="ECO:0007669"/>
    <property type="project" value="UniProtKB-KW"/>
</dbReference>
<evidence type="ECO:0000256" key="8">
    <source>
        <dbReference type="ARBA" id="ARBA00023254"/>
    </source>
</evidence>
<dbReference type="PANTHER" id="PTHR22940">
    <property type="entry name" value="TIMEOUT/TIMELESS-2"/>
    <property type="match status" value="1"/>
</dbReference>
<feature type="compositionally biased region" description="Low complexity" evidence="10">
    <location>
        <begin position="1211"/>
        <end position="1224"/>
    </location>
</feature>
<evidence type="ECO:0000256" key="2">
    <source>
        <dbReference type="ARBA" id="ARBA00008174"/>
    </source>
</evidence>
<comment type="subcellular location">
    <subcellularLocation>
        <location evidence="1">Nucleus</location>
    </subcellularLocation>
</comment>
<comment type="caution">
    <text evidence="12">The sequence shown here is derived from an EMBL/GenBank/DDBJ whole genome shotgun (WGS) entry which is preliminary data.</text>
</comment>
<dbReference type="GO" id="GO:0000076">
    <property type="term" value="P:DNA replication checkpoint signaling"/>
    <property type="evidence" value="ECO:0007669"/>
    <property type="project" value="TreeGrafter"/>
</dbReference>
<evidence type="ECO:0000256" key="4">
    <source>
        <dbReference type="ARBA" id="ARBA00022763"/>
    </source>
</evidence>
<feature type="domain" description="Timeless N-terminal" evidence="11">
    <location>
        <begin position="89"/>
        <end position="404"/>
    </location>
</feature>
<feature type="compositionally biased region" description="Basic and acidic residues" evidence="10">
    <location>
        <begin position="1113"/>
        <end position="1135"/>
    </location>
</feature>
<feature type="region of interest" description="Disordered" evidence="10">
    <location>
        <begin position="337"/>
        <end position="364"/>
    </location>
</feature>
<comment type="similarity">
    <text evidence="2">Belongs to the timeless family.</text>
</comment>
<keyword evidence="9" id="KW-0131">Cell cycle</keyword>
<dbReference type="GO" id="GO:0006281">
    <property type="term" value="P:DNA repair"/>
    <property type="evidence" value="ECO:0007669"/>
    <property type="project" value="UniProtKB-KW"/>
</dbReference>
<dbReference type="PANTHER" id="PTHR22940:SF4">
    <property type="entry name" value="PROTEIN TIMELESS HOMOLOG"/>
    <property type="match status" value="1"/>
</dbReference>
<evidence type="ECO:0000256" key="9">
    <source>
        <dbReference type="ARBA" id="ARBA00023306"/>
    </source>
</evidence>
<evidence type="ECO:0000313" key="12">
    <source>
        <dbReference type="EMBL" id="KSA04211.1"/>
    </source>
</evidence>
<dbReference type="EMBL" id="LMYN01000001">
    <property type="protein sequence ID" value="KSA04211.1"/>
    <property type="molecule type" value="Genomic_DNA"/>
</dbReference>
<keyword evidence="5" id="KW-0236">DNA replication inhibitor</keyword>
<sequence>MSRSGSEEEMLSSDEGVGELGDFIVSDEEQSHEAPQDEDAEVQNDRLLQMTSTLKPNESQTQKLLRAHISVLVSALGGPDHTSPISPPPYKLGQDALACLKDIKRWIKSVDEKKNNFDVALACADSGLVVNDLLVILCQWDSQQNSKKPMKNARTMEKIMLSCLELLVLLTWPTYLISELSENQKLNFASVRKSQIVYKKHILAYNKGQTLKAVIRLVLPTIAKHRLDRDPRDNAILRLVLFFIRNVLNIEPANTSISTKSRKHVTNLDNLPSNVNYDDISMNAVLSCFKKNKVLMFLLTLSGSLGTDFDRETFGQPCLECIYLIFKGIKTQDILNPQQSSKQQQRYQQQQQEQSQQEQTPIQSVTTASGLQLQDLLSEESKRKKFQTQNISTRHGRFGSLLSIQGNNTSYVISGQEALLDTDLSLAKLDKSKKWNNRSHFKYDSDDYVKATAEFLNGSSVLILKEFIEQFLTGGCFNTLIECIGWLLSGTHDLNYVDDYEKACYFLTVAWFLNYKRERNKLLNSQESINIHEDEDGLDYGSVSAGLSEVNFILIISYFRESFEAKNWNSLHVAMLCFRELLLISYSIFSKFSNRELQSQTETDEQEEVDKELAEGIIRKLFSFNDFLNIVIQIPQTASKHSPEYLSVCISVVHIILKSFESFANENIKLYIQTKRKRTKQNKKSINNLDKATEESLRDIIEGSDDELENERVKEVSRERRLDFKATEVRFFQTSIVSTYVEYLSRYEELTHEEIKRCLSYFHRLFVIRKDFTGLYRIDFMHILQRLRNHLPRGSSTRDHVDEFIYYFMKKFKSAFERFPNPIEILFPRFEDMEYKIYLATGDLYLKPEKNNKRSSVKIAKDIEFIRDNFTLDEKFKILVTALYLQEKESLVTWVIQELSKITTNRLMDLSSEQAESNSNEIVQLYPLEEHRRLLINNPYIRLLLTLIGFEVPFIMEEPCELRNSVKTLKLVECLDAMRMWSSKQPLTFDDGKDAMFFLRTKEGYDYERDDDYDGDHYDENDHSIAFETGANPDSDRRNSNELDELDKLEAALEGKSNAATDLPRGVARIKNKRTKKDLRKRSSEKAKSHKKHSSRRPPRSFKVVSDNEEEKEEKTKSAEFVHGSDDESDCEKENEFFNREERLRRLLEESGGIVNPKQLAEFKLAWAKLESSNGSNTAISVSKAIEDTSFVEPTPQIQDIQDTPALGATIESNSDIDSSSASEPELDGSDEEGVSFIENDKTSVSSFTPDFHNETNLKKRNSILQDSDNESEMVDSAIRVGNPRKKRVVISDDEE</sequence>
<dbReference type="RefSeq" id="XP_015470313.1">
    <property type="nucleotide sequence ID" value="XM_015608912.1"/>
</dbReference>
<dbReference type="Proteomes" id="UP000054251">
    <property type="component" value="Unassembled WGS sequence"/>
</dbReference>
<dbReference type="GO" id="GO:0031298">
    <property type="term" value="C:replication fork protection complex"/>
    <property type="evidence" value="ECO:0007669"/>
    <property type="project" value="TreeGrafter"/>
</dbReference>
<dbReference type="InterPro" id="IPR044998">
    <property type="entry name" value="Timeless"/>
</dbReference>
<feature type="compositionally biased region" description="Basic and acidic residues" evidence="10">
    <location>
        <begin position="1015"/>
        <end position="1025"/>
    </location>
</feature>
<feature type="region of interest" description="Disordered" evidence="10">
    <location>
        <begin position="1071"/>
        <end position="1135"/>
    </location>
</feature>
<feature type="compositionally biased region" description="Acidic residues" evidence="10">
    <location>
        <begin position="1225"/>
        <end position="1234"/>
    </location>
</feature>
<dbReference type="InterPro" id="IPR006906">
    <property type="entry name" value="Timeless_N"/>
</dbReference>
<keyword evidence="12" id="KW-0413">Isomerase</keyword>
<dbReference type="GO" id="GO:0003677">
    <property type="term" value="F:DNA binding"/>
    <property type="evidence" value="ECO:0007669"/>
    <property type="project" value="TreeGrafter"/>
</dbReference>
<organism evidence="12 13">
    <name type="scientific">Debaryomyces fabryi</name>
    <dbReference type="NCBI Taxonomy" id="58627"/>
    <lineage>
        <taxon>Eukaryota</taxon>
        <taxon>Fungi</taxon>
        <taxon>Dikarya</taxon>
        <taxon>Ascomycota</taxon>
        <taxon>Saccharomycotina</taxon>
        <taxon>Pichiomycetes</taxon>
        <taxon>Debaryomycetaceae</taxon>
        <taxon>Debaryomyces</taxon>
    </lineage>
</organism>
<proteinExistence type="inferred from homology"/>
<keyword evidence="8" id="KW-0469">Meiosis</keyword>
<feature type="compositionally biased region" description="Basic residues" evidence="10">
    <location>
        <begin position="1088"/>
        <end position="1100"/>
    </location>
</feature>
<feature type="region of interest" description="Disordered" evidence="10">
    <location>
        <begin position="1207"/>
        <end position="1280"/>
    </location>
</feature>
<dbReference type="Pfam" id="PF04821">
    <property type="entry name" value="TIMELESS"/>
    <property type="match status" value="1"/>
</dbReference>
<evidence type="ECO:0000256" key="7">
    <source>
        <dbReference type="ARBA" id="ARBA00023242"/>
    </source>
</evidence>
<evidence type="ECO:0000256" key="3">
    <source>
        <dbReference type="ARBA" id="ARBA00021529"/>
    </source>
</evidence>
<keyword evidence="4" id="KW-0227">DNA damage</keyword>
<name>A0A0V1Q6U5_9ASCO</name>
<feature type="region of interest" description="Disordered" evidence="10">
    <location>
        <begin position="1"/>
        <end position="42"/>
    </location>
</feature>
<accession>A0A0V1Q6U5</accession>
<evidence type="ECO:0000256" key="6">
    <source>
        <dbReference type="ARBA" id="ARBA00023204"/>
    </source>
</evidence>
<keyword evidence="7" id="KW-0539">Nucleus</keyword>
<reference evidence="12 13" key="1">
    <citation type="submission" date="2015-11" db="EMBL/GenBank/DDBJ databases">
        <title>The genome of Debaryomyces fabryi.</title>
        <authorList>
            <person name="Tafer H."/>
            <person name="Lopandic K."/>
        </authorList>
    </citation>
    <scope>NUCLEOTIDE SEQUENCE [LARGE SCALE GENOMIC DNA]</scope>
    <source>
        <strain evidence="12 13">CBS 789</strain>
    </source>
</reference>
<evidence type="ECO:0000259" key="11">
    <source>
        <dbReference type="Pfam" id="PF04821"/>
    </source>
</evidence>